<feature type="domain" description="Methyltransferase type 11" evidence="8">
    <location>
        <begin position="62"/>
        <end position="157"/>
    </location>
</feature>
<comment type="caution">
    <text evidence="10">The sequence shown here is derived from an EMBL/GenBank/DDBJ whole genome shotgun (WGS) entry which is preliminary data.</text>
</comment>
<accession>A0A8J1XSU6</accession>
<evidence type="ECO:0000256" key="6">
    <source>
        <dbReference type="ARBA" id="ARBA00047619"/>
    </source>
</evidence>
<keyword evidence="3" id="KW-0489">Methyltransferase</keyword>
<dbReference type="CDD" id="cd02440">
    <property type="entry name" value="AdoMet_MTases"/>
    <property type="match status" value="2"/>
</dbReference>
<keyword evidence="4" id="KW-0808">Transferase</keyword>
<organism evidence="10 11">
    <name type="scientific">Owenia fusiformis</name>
    <name type="common">Polychaete worm</name>
    <dbReference type="NCBI Taxonomy" id="6347"/>
    <lineage>
        <taxon>Eukaryota</taxon>
        <taxon>Metazoa</taxon>
        <taxon>Spiralia</taxon>
        <taxon>Lophotrochozoa</taxon>
        <taxon>Annelida</taxon>
        <taxon>Polychaeta</taxon>
        <taxon>Sedentaria</taxon>
        <taxon>Canalipalpata</taxon>
        <taxon>Sabellida</taxon>
        <taxon>Oweniida</taxon>
        <taxon>Oweniidae</taxon>
        <taxon>Owenia</taxon>
    </lineage>
</organism>
<dbReference type="Pfam" id="PF13847">
    <property type="entry name" value="Methyltransf_31"/>
    <property type="match status" value="1"/>
</dbReference>
<dbReference type="Pfam" id="PF08241">
    <property type="entry name" value="Methyltransf_11"/>
    <property type="match status" value="1"/>
</dbReference>
<dbReference type="AlphaFoldDB" id="A0A8J1XSU6"/>
<evidence type="ECO:0000256" key="1">
    <source>
        <dbReference type="ARBA" id="ARBA00004969"/>
    </source>
</evidence>
<protein>
    <recommendedName>
        <fullName evidence="5">phosphoethanolamine N-methyltransferase</fullName>
        <ecNumber evidence="5">2.1.1.103</ecNumber>
    </recommendedName>
</protein>
<dbReference type="InterPro" id="IPR025714">
    <property type="entry name" value="Methyltranfer_dom"/>
</dbReference>
<evidence type="ECO:0000313" key="10">
    <source>
        <dbReference type="EMBL" id="CAH1779771.1"/>
    </source>
</evidence>
<proteinExistence type="predicted"/>
<dbReference type="EMBL" id="CAIIXF020000003">
    <property type="protein sequence ID" value="CAH1779771.1"/>
    <property type="molecule type" value="Genomic_DNA"/>
</dbReference>
<evidence type="ECO:0000259" key="8">
    <source>
        <dbReference type="Pfam" id="PF08241"/>
    </source>
</evidence>
<evidence type="ECO:0000256" key="7">
    <source>
        <dbReference type="ARBA" id="ARBA00047841"/>
    </source>
</evidence>
<comment type="pathway">
    <text evidence="2">Lipid metabolism.</text>
</comment>
<dbReference type="EC" id="2.1.1.103" evidence="5"/>
<reference evidence="10" key="1">
    <citation type="submission" date="2022-03" db="EMBL/GenBank/DDBJ databases">
        <authorList>
            <person name="Martin C."/>
        </authorList>
    </citation>
    <scope>NUCLEOTIDE SEQUENCE</scope>
</reference>
<evidence type="ECO:0000259" key="9">
    <source>
        <dbReference type="Pfam" id="PF13847"/>
    </source>
</evidence>
<sequence length="499" mass="57743">MAKIADLDNEVRGNMSRYWKRHSIQGTIEEMMLDSNASSLHVAEEREILALLPSYKAKDVIELGAGIGRFTGEIAQKAKSIIAVDFMENFCEKNKEANGSYGNVEVLCADVTKLNLLYNSADIVFSNWLLMYLSNDEVADLAKKMLLWLRKDGYLFFRESCFHPSGNTQRLQNPSKYRDPACYQKIFQSVYSTDRESISIFALKRMSSVQTYIKHKDNPNQVWWLLQKQQINKMDDYHGYKTFQEFLDNEQYSRNSILRYEKIFGKDFISTGGLETTKEFVGMLDMKEGDEVLDVGSGIGGSAFYMAEKFKANVLGIDLSSNMINIAYERANEREDRRVQFELCDATQREFSDGAFDVVYSRDTILHIEDKLGLFKKFLKWLKPGGRLLITDYCCTDDKWSDIYTEYVKQRGYHLMSPKQYGKVVSEAGFIDVSAEDRTWQFIEVLNRELTNTEANRDTFIKDFGEADYQYILDGWHDKLKRCNMGDQKWGLVVARKPL</sequence>
<dbReference type="GO" id="GO:0000234">
    <property type="term" value="F:phosphoethanolamine N-methyltransferase activity"/>
    <property type="evidence" value="ECO:0007669"/>
    <property type="project" value="UniProtKB-EC"/>
</dbReference>
<dbReference type="Proteomes" id="UP000749559">
    <property type="component" value="Unassembled WGS sequence"/>
</dbReference>
<comment type="pathway">
    <text evidence="1">Phospholipid metabolism; phosphatidylcholine biosynthesis.</text>
</comment>
<dbReference type="InterPro" id="IPR013216">
    <property type="entry name" value="Methyltransf_11"/>
</dbReference>
<dbReference type="OrthoDB" id="8300214at2759"/>
<dbReference type="SUPFAM" id="SSF53335">
    <property type="entry name" value="S-adenosyl-L-methionine-dependent methyltransferases"/>
    <property type="match status" value="2"/>
</dbReference>
<name>A0A8J1XSU6_OWEFU</name>
<dbReference type="GO" id="GO:0032259">
    <property type="term" value="P:methylation"/>
    <property type="evidence" value="ECO:0007669"/>
    <property type="project" value="UniProtKB-KW"/>
</dbReference>
<keyword evidence="11" id="KW-1185">Reference proteome</keyword>
<evidence type="ECO:0000313" key="11">
    <source>
        <dbReference type="Proteomes" id="UP000749559"/>
    </source>
</evidence>
<dbReference type="PANTHER" id="PTHR44307">
    <property type="entry name" value="PHOSPHOETHANOLAMINE METHYLTRANSFERASE"/>
    <property type="match status" value="1"/>
</dbReference>
<evidence type="ECO:0000256" key="2">
    <source>
        <dbReference type="ARBA" id="ARBA00005189"/>
    </source>
</evidence>
<evidence type="ECO:0000256" key="4">
    <source>
        <dbReference type="ARBA" id="ARBA00022679"/>
    </source>
</evidence>
<evidence type="ECO:0000256" key="5">
    <source>
        <dbReference type="ARBA" id="ARBA00035674"/>
    </source>
</evidence>
<feature type="domain" description="Methyltransferase" evidence="9">
    <location>
        <begin position="287"/>
        <end position="400"/>
    </location>
</feature>
<evidence type="ECO:0000256" key="3">
    <source>
        <dbReference type="ARBA" id="ARBA00022603"/>
    </source>
</evidence>
<dbReference type="Gene3D" id="3.40.50.150">
    <property type="entry name" value="Vaccinia Virus protein VP39"/>
    <property type="match status" value="2"/>
</dbReference>
<comment type="catalytic activity">
    <reaction evidence="6">
        <text>N,N-dimethylethanolamine phosphate + S-adenosyl-L-methionine = phosphocholine + S-adenosyl-L-homocysteine + H(+)</text>
        <dbReference type="Rhea" id="RHEA:25325"/>
        <dbReference type="ChEBI" id="CHEBI:15378"/>
        <dbReference type="ChEBI" id="CHEBI:57856"/>
        <dbReference type="ChEBI" id="CHEBI:58641"/>
        <dbReference type="ChEBI" id="CHEBI:59789"/>
        <dbReference type="ChEBI" id="CHEBI:295975"/>
        <dbReference type="EC" id="2.1.1.103"/>
    </reaction>
    <physiologicalReaction direction="left-to-right" evidence="6">
        <dbReference type="Rhea" id="RHEA:25326"/>
    </physiologicalReaction>
</comment>
<comment type="catalytic activity">
    <reaction evidence="7">
        <text>N-methylethanolamine phosphate + S-adenosyl-L-methionine = N,N-dimethylethanolamine phosphate + S-adenosyl-L-homocysteine + H(+)</text>
        <dbReference type="Rhea" id="RHEA:25321"/>
        <dbReference type="ChEBI" id="CHEBI:15378"/>
        <dbReference type="ChEBI" id="CHEBI:57781"/>
        <dbReference type="ChEBI" id="CHEBI:57856"/>
        <dbReference type="ChEBI" id="CHEBI:58641"/>
        <dbReference type="ChEBI" id="CHEBI:59789"/>
        <dbReference type="EC" id="2.1.1.103"/>
    </reaction>
    <physiologicalReaction direction="left-to-right" evidence="7">
        <dbReference type="Rhea" id="RHEA:25322"/>
    </physiologicalReaction>
</comment>
<dbReference type="InterPro" id="IPR029063">
    <property type="entry name" value="SAM-dependent_MTases_sf"/>
</dbReference>
<gene>
    <name evidence="10" type="ORF">OFUS_LOCUS6546</name>
</gene>
<dbReference type="PANTHER" id="PTHR44307:SF2">
    <property type="entry name" value="PHOSPHOETHANOLAMINE METHYLTRANSFERASE ISOFORM X1"/>
    <property type="match status" value="1"/>
</dbReference>